<keyword evidence="3" id="KW-0732">Signal</keyword>
<proteinExistence type="predicted"/>
<evidence type="ECO:0000256" key="5">
    <source>
        <dbReference type="ARBA" id="ARBA00023136"/>
    </source>
</evidence>
<feature type="transmembrane region" description="Helical" evidence="8">
    <location>
        <begin position="322"/>
        <end position="343"/>
    </location>
</feature>
<keyword evidence="6" id="KW-0393">Immunoglobulin domain</keyword>
<protein>
    <submittedName>
        <fullName evidence="11">Butyrophilin-like protein 10 isoform X1</fullName>
    </submittedName>
</protein>
<dbReference type="SMART" id="SM00409">
    <property type="entry name" value="IG"/>
    <property type="match status" value="1"/>
</dbReference>
<dbReference type="RefSeq" id="XP_021107768.1">
    <property type="nucleotide sequence ID" value="XM_021252109.1"/>
</dbReference>
<evidence type="ECO:0000256" key="1">
    <source>
        <dbReference type="ARBA" id="ARBA00004370"/>
    </source>
</evidence>
<dbReference type="SUPFAM" id="SSF48726">
    <property type="entry name" value="Immunoglobulin"/>
    <property type="match status" value="2"/>
</dbReference>
<dbReference type="FunFam" id="2.60.40.10:FF:000208">
    <property type="entry name" value="Butyrophilin subfamily 1 member A1"/>
    <property type="match status" value="1"/>
</dbReference>
<comment type="subcellular location">
    <subcellularLocation>
        <location evidence="1">Membrane</location>
    </subcellularLocation>
</comment>
<dbReference type="GO" id="GO:0009897">
    <property type="term" value="C:external side of plasma membrane"/>
    <property type="evidence" value="ECO:0007669"/>
    <property type="project" value="TreeGrafter"/>
</dbReference>
<dbReference type="InterPro" id="IPR007110">
    <property type="entry name" value="Ig-like_dom"/>
</dbReference>
<reference evidence="11" key="1">
    <citation type="submission" date="2025-08" db="UniProtKB">
        <authorList>
            <consortium name="RefSeq"/>
        </authorList>
    </citation>
    <scope>IDENTIFICATION</scope>
</reference>
<evidence type="ECO:0000313" key="11">
    <source>
        <dbReference type="RefSeq" id="XP_021107768.1"/>
    </source>
</evidence>
<dbReference type="FunFam" id="2.60.40.10:FF:000088">
    <property type="entry name" value="Butyrophilin subfamily 1 member A1"/>
    <property type="match status" value="1"/>
</dbReference>
<gene>
    <name evidence="11" type="primary">Btnl10</name>
</gene>
<dbReference type="InterPro" id="IPR036179">
    <property type="entry name" value="Ig-like_dom_sf"/>
</dbReference>
<dbReference type="CDD" id="cd05713">
    <property type="entry name" value="IgV_MOG_like"/>
    <property type="match status" value="1"/>
</dbReference>
<evidence type="ECO:0000256" key="8">
    <source>
        <dbReference type="SAM" id="Phobius"/>
    </source>
</evidence>
<dbReference type="PROSITE" id="PS50835">
    <property type="entry name" value="IG_LIKE"/>
    <property type="match status" value="1"/>
</dbReference>
<organism evidence="10 11">
    <name type="scientific">Heterocephalus glaber</name>
    <name type="common">Naked mole rat</name>
    <dbReference type="NCBI Taxonomy" id="10181"/>
    <lineage>
        <taxon>Eukaryota</taxon>
        <taxon>Metazoa</taxon>
        <taxon>Chordata</taxon>
        <taxon>Craniata</taxon>
        <taxon>Vertebrata</taxon>
        <taxon>Euteleostomi</taxon>
        <taxon>Mammalia</taxon>
        <taxon>Eutheria</taxon>
        <taxon>Euarchontoglires</taxon>
        <taxon>Glires</taxon>
        <taxon>Rodentia</taxon>
        <taxon>Hystricomorpha</taxon>
        <taxon>Bathyergidae</taxon>
        <taxon>Heterocephalus</taxon>
    </lineage>
</organism>
<keyword evidence="5 8" id="KW-0472">Membrane</keyword>
<dbReference type="CTD" id="192194"/>
<feature type="domain" description="Ig-like" evidence="9">
    <location>
        <begin position="92"/>
        <end position="206"/>
    </location>
</feature>
<dbReference type="Pfam" id="PF22705">
    <property type="entry name" value="C2-set_3"/>
    <property type="match status" value="1"/>
</dbReference>
<evidence type="ECO:0000256" key="7">
    <source>
        <dbReference type="SAM" id="MobiDB-lite"/>
    </source>
</evidence>
<dbReference type="InterPro" id="IPR003599">
    <property type="entry name" value="Ig_sub"/>
</dbReference>
<dbReference type="InterPro" id="IPR013783">
    <property type="entry name" value="Ig-like_fold"/>
</dbReference>
<dbReference type="InterPro" id="IPR013106">
    <property type="entry name" value="Ig_V-set"/>
</dbReference>
<dbReference type="SMART" id="SM00406">
    <property type="entry name" value="IGv"/>
    <property type="match status" value="1"/>
</dbReference>
<keyword evidence="4 8" id="KW-1133">Transmembrane helix</keyword>
<feature type="region of interest" description="Disordered" evidence="7">
    <location>
        <begin position="353"/>
        <end position="374"/>
    </location>
</feature>
<evidence type="ECO:0000313" key="10">
    <source>
        <dbReference type="Proteomes" id="UP000694906"/>
    </source>
</evidence>
<dbReference type="GO" id="GO:0001817">
    <property type="term" value="P:regulation of cytokine production"/>
    <property type="evidence" value="ECO:0007669"/>
    <property type="project" value="TreeGrafter"/>
</dbReference>
<evidence type="ECO:0000256" key="3">
    <source>
        <dbReference type="ARBA" id="ARBA00022729"/>
    </source>
</evidence>
<dbReference type="PANTHER" id="PTHR24100:SF133">
    <property type="entry name" value="BUTYROPHILIN-LIKE PROTEIN 10 PSEUDOGENE-RELATED"/>
    <property type="match status" value="1"/>
</dbReference>
<dbReference type="PANTHER" id="PTHR24100">
    <property type="entry name" value="BUTYROPHILIN"/>
    <property type="match status" value="1"/>
</dbReference>
<evidence type="ECO:0000259" key="9">
    <source>
        <dbReference type="PROSITE" id="PS50835"/>
    </source>
</evidence>
<dbReference type="Gene3D" id="2.60.40.10">
    <property type="entry name" value="Immunoglobulins"/>
    <property type="match status" value="2"/>
</dbReference>
<dbReference type="GO" id="GO:0005102">
    <property type="term" value="F:signaling receptor binding"/>
    <property type="evidence" value="ECO:0007669"/>
    <property type="project" value="TreeGrafter"/>
</dbReference>
<evidence type="ECO:0000256" key="6">
    <source>
        <dbReference type="ARBA" id="ARBA00023319"/>
    </source>
</evidence>
<dbReference type="GeneID" id="101722697"/>
<accession>A0AAX6SGW8</accession>
<dbReference type="Pfam" id="PF07686">
    <property type="entry name" value="V-set"/>
    <property type="match status" value="1"/>
</dbReference>
<dbReference type="AlphaFoldDB" id="A0AAX6SGW8"/>
<dbReference type="Proteomes" id="UP000694906">
    <property type="component" value="Unplaced"/>
</dbReference>
<dbReference type="InterPro" id="IPR050504">
    <property type="entry name" value="IgSF_BTN/MOG"/>
</dbReference>
<evidence type="ECO:0000256" key="4">
    <source>
        <dbReference type="ARBA" id="ARBA00022989"/>
    </source>
</evidence>
<keyword evidence="10" id="KW-1185">Reference proteome</keyword>
<sequence length="388" mass="42722">MSLGFLSPRVSRRAKLRSEAFPRLIALGGAGSNHSLPRQFSLNFYYACGGFCPTWLMSIYPVCLSPAGMAKDGGWSSLSASGLLVLLFLKLPPVGNGKADFQVLGPQDPVLAVVGEEAELRCWLSPRISAHSMELRWFREELSPAVHVRRAGRDEPEEQMREYRNRTSFVDRDMAGGQAAVRIHRITMSDNGSYHCLFTEDRAHASTTLWLQVAGLGSRPRIQAIHTQDRGVWAECASEGWYPEPWVEWRDHRGQTVRAETNFSVSPTTGLLAVVSRVALQGGAVEALSCSISNSLLPGRKVAESHLPAHLSRGSQFTKWRLALPLALLAMGLVMAGVICLFGKCQRNAHRTQLRQETERRGQEQSQQSSMAVAAPLHAEVCGVPPRT</sequence>
<dbReference type="GO" id="GO:0050852">
    <property type="term" value="P:T cell receptor signaling pathway"/>
    <property type="evidence" value="ECO:0007669"/>
    <property type="project" value="TreeGrafter"/>
</dbReference>
<feature type="compositionally biased region" description="Basic and acidic residues" evidence="7">
    <location>
        <begin position="354"/>
        <end position="363"/>
    </location>
</feature>
<evidence type="ECO:0000256" key="2">
    <source>
        <dbReference type="ARBA" id="ARBA00022692"/>
    </source>
</evidence>
<name>A0AAX6SGW8_HETGA</name>
<keyword evidence="2 8" id="KW-0812">Transmembrane</keyword>
<dbReference type="InterPro" id="IPR053896">
    <property type="entry name" value="BTN3A2-like_Ig-C"/>
</dbReference>